<organism evidence="4 5">
    <name type="scientific">Thalassotalea algicola</name>
    <dbReference type="NCBI Taxonomy" id="2716224"/>
    <lineage>
        <taxon>Bacteria</taxon>
        <taxon>Pseudomonadati</taxon>
        <taxon>Pseudomonadota</taxon>
        <taxon>Gammaproteobacteria</taxon>
        <taxon>Alteromonadales</taxon>
        <taxon>Colwelliaceae</taxon>
        <taxon>Thalassotalea</taxon>
    </lineage>
</organism>
<dbReference type="EMBL" id="JABBXH010000003">
    <property type="protein sequence ID" value="NMP31844.1"/>
    <property type="molecule type" value="Genomic_DNA"/>
</dbReference>
<dbReference type="InterPro" id="IPR008258">
    <property type="entry name" value="Transglycosylase_SLT_dom_1"/>
</dbReference>
<evidence type="ECO:0000313" key="4">
    <source>
        <dbReference type="EMBL" id="NMP31844.1"/>
    </source>
</evidence>
<gene>
    <name evidence="4" type="ORF">HII17_09730</name>
</gene>
<evidence type="ECO:0000256" key="2">
    <source>
        <dbReference type="SAM" id="SignalP"/>
    </source>
</evidence>
<name>A0A7Y0LCW4_9GAMM</name>
<proteinExistence type="inferred from homology"/>
<dbReference type="InterPro" id="IPR023346">
    <property type="entry name" value="Lysozyme-like_dom_sf"/>
</dbReference>
<protein>
    <submittedName>
        <fullName evidence="4">Lytic transglycosylase domain-containing protein</fullName>
    </submittedName>
</protein>
<dbReference type="Proteomes" id="UP000568664">
    <property type="component" value="Unassembled WGS sequence"/>
</dbReference>
<reference evidence="4 5" key="1">
    <citation type="submission" date="2020-04" db="EMBL/GenBank/DDBJ databases">
        <title>Thalassotalea sp. M1531, isolated from the surface of marine red alga.</title>
        <authorList>
            <person name="Pang L."/>
            <person name="Lu D.-C."/>
        </authorList>
    </citation>
    <scope>NUCLEOTIDE SEQUENCE [LARGE SCALE GENOMIC DNA]</scope>
    <source>
        <strain evidence="4 5">M1531</strain>
    </source>
</reference>
<feature type="chain" id="PRO_5031132899" evidence="2">
    <location>
        <begin position="25"/>
        <end position="207"/>
    </location>
</feature>
<dbReference type="PANTHER" id="PTHR37423">
    <property type="entry name" value="SOLUBLE LYTIC MUREIN TRANSGLYCOSYLASE-RELATED"/>
    <property type="match status" value="1"/>
</dbReference>
<dbReference type="AlphaFoldDB" id="A0A7Y0LCW4"/>
<feature type="domain" description="Transglycosylase SLT" evidence="3">
    <location>
        <begin position="83"/>
        <end position="188"/>
    </location>
</feature>
<dbReference type="Gene3D" id="1.10.530.10">
    <property type="match status" value="1"/>
</dbReference>
<feature type="signal peptide" evidence="2">
    <location>
        <begin position="1"/>
        <end position="24"/>
    </location>
</feature>
<comment type="similarity">
    <text evidence="1">Belongs to the transglycosylase Slt family.</text>
</comment>
<dbReference type="RefSeq" id="WP_169075183.1">
    <property type="nucleotide sequence ID" value="NZ_JABBXH010000003.1"/>
</dbReference>
<dbReference type="CDD" id="cd00254">
    <property type="entry name" value="LT-like"/>
    <property type="match status" value="1"/>
</dbReference>
<keyword evidence="2" id="KW-0732">Signal</keyword>
<comment type="caution">
    <text evidence="4">The sequence shown here is derived from an EMBL/GenBank/DDBJ whole genome shotgun (WGS) entry which is preliminary data.</text>
</comment>
<keyword evidence="5" id="KW-1185">Reference proteome</keyword>
<evidence type="ECO:0000313" key="5">
    <source>
        <dbReference type="Proteomes" id="UP000568664"/>
    </source>
</evidence>
<evidence type="ECO:0000256" key="1">
    <source>
        <dbReference type="ARBA" id="ARBA00007734"/>
    </source>
</evidence>
<dbReference type="PANTHER" id="PTHR37423:SF2">
    <property type="entry name" value="MEMBRANE-BOUND LYTIC MUREIN TRANSGLYCOSYLASE C"/>
    <property type="match status" value="1"/>
</dbReference>
<dbReference type="Pfam" id="PF01464">
    <property type="entry name" value="SLT"/>
    <property type="match status" value="1"/>
</dbReference>
<sequence>MSGYSRISWLLLAALLSFSTISIASEDRVYRYHSKNGTLSFSDIEPIDTYYEEVNFGCYACGVYSEIDWLETKLYPNAFADEIEEAARYYRVDANLVRAIIHAESHFRVNAISKQGAQGLMQLMPATARELGVRDPFTAKQNIQGGVKHLAKLMKKYYGNIRMVSAAYNAGEGNVKKYNGIPPFEETKVYIERVEILHKRYGKLIRT</sequence>
<dbReference type="SUPFAM" id="SSF53955">
    <property type="entry name" value="Lysozyme-like"/>
    <property type="match status" value="1"/>
</dbReference>
<accession>A0A7Y0LCW4</accession>
<evidence type="ECO:0000259" key="3">
    <source>
        <dbReference type="Pfam" id="PF01464"/>
    </source>
</evidence>